<accession>A0A9W6B7B6</accession>
<name>A0A9W6B7B6_9FLAO</name>
<feature type="domain" description="Secretion system C-terminal sorting" evidence="2">
    <location>
        <begin position="153"/>
        <end position="227"/>
    </location>
</feature>
<dbReference type="AlphaFoldDB" id="A0A9W6B7B6"/>
<dbReference type="Proteomes" id="UP001143545">
    <property type="component" value="Unassembled WGS sequence"/>
</dbReference>
<reference evidence="4" key="1">
    <citation type="submission" date="2022-07" db="EMBL/GenBank/DDBJ databases">
        <title>Taxonomy of Novel Oxalotrophic and Methylotrophic Bacteria.</title>
        <authorList>
            <person name="Sahin N."/>
            <person name="Tani A."/>
        </authorList>
    </citation>
    <scope>NUCLEOTIDE SEQUENCE</scope>
    <source>
        <strain evidence="4">AM327</strain>
    </source>
</reference>
<keyword evidence="1" id="KW-0732">Signal</keyword>
<dbReference type="InterPro" id="IPR056422">
    <property type="entry name" value="BP74_N"/>
</dbReference>
<evidence type="ECO:0000313" key="4">
    <source>
        <dbReference type="EMBL" id="GLB54211.1"/>
    </source>
</evidence>
<feature type="domain" description="BP74 N-terminal" evidence="3">
    <location>
        <begin position="23"/>
        <end position="137"/>
    </location>
</feature>
<sequence length="228" mass="25522">MKKTLFTGILLCIINITATAQLRYFEFRVPYDSTFTSFIVATSDSVVIDEVLNDLTLPINNRRFISGGITNGHGGFNYDGTNWHSWHFIPNQWQLTAAAIEFCDGITALIGTHPAIIAGGQLQFCPWSSYPYQEVTAPVLGIESNDYIKDIKIYPNPATSTIFVDWVDLSSDALIKIEIYNPIGQLVLETSLTQNNNQIDISHLSNNVYFMNIIGRGKRLAIEKIIIN</sequence>
<evidence type="ECO:0000313" key="5">
    <source>
        <dbReference type="Proteomes" id="UP001143545"/>
    </source>
</evidence>
<dbReference type="Pfam" id="PF23621">
    <property type="entry name" value="BP74_N"/>
    <property type="match status" value="1"/>
</dbReference>
<dbReference type="EMBL" id="BRVP01000063">
    <property type="protein sequence ID" value="GLB54211.1"/>
    <property type="molecule type" value="Genomic_DNA"/>
</dbReference>
<dbReference type="RefSeq" id="WP_281756603.1">
    <property type="nucleotide sequence ID" value="NZ_BRVP01000063.1"/>
</dbReference>
<evidence type="ECO:0000259" key="2">
    <source>
        <dbReference type="Pfam" id="PF18962"/>
    </source>
</evidence>
<dbReference type="Pfam" id="PF18962">
    <property type="entry name" value="Por_Secre_tail"/>
    <property type="match status" value="1"/>
</dbReference>
<evidence type="ECO:0000259" key="3">
    <source>
        <dbReference type="Pfam" id="PF23621"/>
    </source>
</evidence>
<evidence type="ECO:0000256" key="1">
    <source>
        <dbReference type="ARBA" id="ARBA00022729"/>
    </source>
</evidence>
<comment type="caution">
    <text evidence="4">The sequence shown here is derived from an EMBL/GenBank/DDBJ whole genome shotgun (WGS) entry which is preliminary data.</text>
</comment>
<keyword evidence="5" id="KW-1185">Reference proteome</keyword>
<gene>
    <name evidence="4" type="ORF">NBRC110019_32530</name>
</gene>
<protein>
    <recommendedName>
        <fullName evidence="6">Secretion system C-terminal sorting domain-containing protein</fullName>
    </recommendedName>
</protein>
<proteinExistence type="predicted"/>
<dbReference type="InterPro" id="IPR026444">
    <property type="entry name" value="Secre_tail"/>
</dbReference>
<evidence type="ECO:0008006" key="6">
    <source>
        <dbReference type="Google" id="ProtNLM"/>
    </source>
</evidence>
<dbReference type="NCBIfam" id="TIGR04183">
    <property type="entry name" value="Por_Secre_tail"/>
    <property type="match status" value="1"/>
</dbReference>
<organism evidence="4 5">
    <name type="scientific">Neptunitalea chrysea</name>
    <dbReference type="NCBI Taxonomy" id="1647581"/>
    <lineage>
        <taxon>Bacteria</taxon>
        <taxon>Pseudomonadati</taxon>
        <taxon>Bacteroidota</taxon>
        <taxon>Flavobacteriia</taxon>
        <taxon>Flavobacteriales</taxon>
        <taxon>Flavobacteriaceae</taxon>
        <taxon>Neptunitalea</taxon>
    </lineage>
</organism>